<accession>A0ABD2PGE3</accession>
<dbReference type="InterPro" id="IPR036291">
    <property type="entry name" value="NAD(P)-bd_dom_sf"/>
</dbReference>
<proteinExistence type="inferred from homology"/>
<keyword evidence="6" id="KW-1185">Reference proteome</keyword>
<dbReference type="Proteomes" id="UP001516400">
    <property type="component" value="Unassembled WGS sequence"/>
</dbReference>
<dbReference type="SUPFAM" id="SSF51735">
    <property type="entry name" value="NAD(P)-binding Rossmann-fold domains"/>
    <property type="match status" value="1"/>
</dbReference>
<dbReference type="Pfam" id="PF00106">
    <property type="entry name" value="adh_short"/>
    <property type="match status" value="1"/>
</dbReference>
<dbReference type="PANTHER" id="PTHR43899:SF13">
    <property type="entry name" value="RH59310P"/>
    <property type="match status" value="1"/>
</dbReference>
<evidence type="ECO:0000256" key="4">
    <source>
        <dbReference type="RuleBase" id="RU000363"/>
    </source>
</evidence>
<dbReference type="InterPro" id="IPR002347">
    <property type="entry name" value="SDR_fam"/>
</dbReference>
<dbReference type="Gene3D" id="3.40.50.720">
    <property type="entry name" value="NAD(P)-binding Rossmann-like Domain"/>
    <property type="match status" value="1"/>
</dbReference>
<evidence type="ECO:0000313" key="5">
    <source>
        <dbReference type="EMBL" id="KAL3289795.1"/>
    </source>
</evidence>
<dbReference type="PRINTS" id="PR00080">
    <property type="entry name" value="SDRFAMILY"/>
</dbReference>
<sequence>MDSFMHKLGIVCTAVVGIKLFRVIFDFLYETIIAPTLQLQCIEWNNLGKWAVVTGSTDGIGKAYAESLAKKGFNIVLISRTQSKLESVATEIKGRYKVETKTIAADFTQPESIYHEIDKQLAPLEIGVLVNNVGMSYSYPEYFLDTPNADEFYKNLITCNIFSVTKMCKIVLPGMLDRKRGVIINIGSTASLIPNPMLTIYAATKAYVQKFSADLNTEYRKDGIVIQCVCPGYVATNMTKIRNSTWMAPSPNDFVESALRTVGMAELTTGYFPHSLMNTIIHSLDFISTRFSKWIILKTMHNIRKRALKKATQGS</sequence>
<evidence type="ECO:0000313" key="6">
    <source>
        <dbReference type="Proteomes" id="UP001516400"/>
    </source>
</evidence>
<evidence type="ECO:0000256" key="3">
    <source>
        <dbReference type="ARBA" id="ARBA00023002"/>
    </source>
</evidence>
<dbReference type="PRINTS" id="PR00081">
    <property type="entry name" value="GDHRDH"/>
</dbReference>
<dbReference type="GO" id="GO:0016491">
    <property type="term" value="F:oxidoreductase activity"/>
    <property type="evidence" value="ECO:0007669"/>
    <property type="project" value="UniProtKB-KW"/>
</dbReference>
<reference evidence="5 6" key="1">
    <citation type="journal article" date="2021" name="BMC Biol.">
        <title>Horizontally acquired antibacterial genes associated with adaptive radiation of ladybird beetles.</title>
        <authorList>
            <person name="Li H.S."/>
            <person name="Tang X.F."/>
            <person name="Huang Y.H."/>
            <person name="Xu Z.Y."/>
            <person name="Chen M.L."/>
            <person name="Du X.Y."/>
            <person name="Qiu B.Y."/>
            <person name="Chen P.T."/>
            <person name="Zhang W."/>
            <person name="Slipinski A."/>
            <person name="Escalona H.E."/>
            <person name="Waterhouse R.M."/>
            <person name="Zwick A."/>
            <person name="Pang H."/>
        </authorList>
    </citation>
    <scope>NUCLEOTIDE SEQUENCE [LARGE SCALE GENOMIC DNA]</scope>
    <source>
        <strain evidence="5">SYSU2018</strain>
    </source>
</reference>
<keyword evidence="2" id="KW-0521">NADP</keyword>
<keyword evidence="3" id="KW-0560">Oxidoreductase</keyword>
<dbReference type="EMBL" id="JABFTP020000186">
    <property type="protein sequence ID" value="KAL3289795.1"/>
    <property type="molecule type" value="Genomic_DNA"/>
</dbReference>
<dbReference type="PIRSF" id="PIRSF000126">
    <property type="entry name" value="11-beta-HSD1"/>
    <property type="match status" value="1"/>
</dbReference>
<dbReference type="PANTHER" id="PTHR43899">
    <property type="entry name" value="RH59310P"/>
    <property type="match status" value="1"/>
</dbReference>
<evidence type="ECO:0000256" key="2">
    <source>
        <dbReference type="ARBA" id="ARBA00022857"/>
    </source>
</evidence>
<evidence type="ECO:0000256" key="1">
    <source>
        <dbReference type="ARBA" id="ARBA00006484"/>
    </source>
</evidence>
<gene>
    <name evidence="5" type="ORF">HHI36_023187</name>
</gene>
<dbReference type="CDD" id="cd05356">
    <property type="entry name" value="17beta-HSD1_like_SDR_c"/>
    <property type="match status" value="1"/>
</dbReference>
<dbReference type="InterPro" id="IPR051019">
    <property type="entry name" value="VLCFA-Steroid_DH"/>
</dbReference>
<protein>
    <submittedName>
        <fullName evidence="5">Uncharacterized protein</fullName>
    </submittedName>
</protein>
<dbReference type="FunFam" id="3.40.50.720:FF:000137">
    <property type="entry name" value="Hydroxysteroid (17-beta) dehydrogenase 3"/>
    <property type="match status" value="1"/>
</dbReference>
<organism evidence="5 6">
    <name type="scientific">Cryptolaemus montrouzieri</name>
    <dbReference type="NCBI Taxonomy" id="559131"/>
    <lineage>
        <taxon>Eukaryota</taxon>
        <taxon>Metazoa</taxon>
        <taxon>Ecdysozoa</taxon>
        <taxon>Arthropoda</taxon>
        <taxon>Hexapoda</taxon>
        <taxon>Insecta</taxon>
        <taxon>Pterygota</taxon>
        <taxon>Neoptera</taxon>
        <taxon>Endopterygota</taxon>
        <taxon>Coleoptera</taxon>
        <taxon>Polyphaga</taxon>
        <taxon>Cucujiformia</taxon>
        <taxon>Coccinelloidea</taxon>
        <taxon>Coccinellidae</taxon>
        <taxon>Scymninae</taxon>
        <taxon>Scymnini</taxon>
        <taxon>Cryptolaemus</taxon>
    </lineage>
</organism>
<name>A0ABD2PGE3_9CUCU</name>
<comment type="caution">
    <text evidence="5">The sequence shown here is derived from an EMBL/GenBank/DDBJ whole genome shotgun (WGS) entry which is preliminary data.</text>
</comment>
<dbReference type="AlphaFoldDB" id="A0ABD2PGE3"/>
<comment type="similarity">
    <text evidence="1 4">Belongs to the short-chain dehydrogenases/reductases (SDR) family.</text>
</comment>